<accession>A0A6B8MAU2</accession>
<keyword evidence="3" id="KW-1185">Reference proteome</keyword>
<keyword evidence="2" id="KW-0614">Plasmid</keyword>
<evidence type="ECO:0000313" key="2">
    <source>
        <dbReference type="EMBL" id="QGM99831.1"/>
    </source>
</evidence>
<evidence type="ECO:0008006" key="4">
    <source>
        <dbReference type="Google" id="ProtNLM"/>
    </source>
</evidence>
<reference evidence="2 3" key="1">
    <citation type="submission" date="2019-09" db="EMBL/GenBank/DDBJ databases">
        <title>Isolation and complete genome sequencing of Methylocystis species.</title>
        <authorList>
            <person name="Rumah B.L."/>
            <person name="Stead C.E."/>
            <person name="Stevens B.C."/>
            <person name="Minton N.P."/>
            <person name="Grosse-Honebrink A."/>
            <person name="Zhang Y."/>
        </authorList>
    </citation>
    <scope>NUCLEOTIDE SEQUENCE [LARGE SCALE GENOMIC DNA]</scope>
    <source>
        <strain evidence="2 3">BRCS2</strain>
        <plasmid evidence="2 3">unnamed1</plasmid>
    </source>
</reference>
<geneLocation type="plasmid" evidence="2">
    <name>unnamed1</name>
</geneLocation>
<feature type="chain" id="PRO_5025502320" description="DUF3299 domain-containing protein" evidence="1">
    <location>
        <begin position="18"/>
        <end position="173"/>
    </location>
</feature>
<feature type="signal peptide" evidence="1">
    <location>
        <begin position="1"/>
        <end position="17"/>
    </location>
</feature>
<evidence type="ECO:0000256" key="1">
    <source>
        <dbReference type="SAM" id="SignalP"/>
    </source>
</evidence>
<dbReference type="RefSeq" id="WP_154420374.1">
    <property type="nucleotide sequence ID" value="NZ_CP044332.1"/>
</dbReference>
<dbReference type="AlphaFoldDB" id="A0A6B8MAU2"/>
<organism evidence="2 3">
    <name type="scientific">Methylocystis parvus</name>
    <dbReference type="NCBI Taxonomy" id="134"/>
    <lineage>
        <taxon>Bacteria</taxon>
        <taxon>Pseudomonadati</taxon>
        <taxon>Pseudomonadota</taxon>
        <taxon>Alphaproteobacteria</taxon>
        <taxon>Hyphomicrobiales</taxon>
        <taxon>Methylocystaceae</taxon>
        <taxon>Methylocystis</taxon>
    </lineage>
</organism>
<keyword evidence="1" id="KW-0732">Signal</keyword>
<dbReference type="EMBL" id="CP044332">
    <property type="protein sequence ID" value="QGM99831.1"/>
    <property type="molecule type" value="Genomic_DNA"/>
</dbReference>
<dbReference type="GeneID" id="42570687"/>
<dbReference type="KEGG" id="mpar:F7D14_19670"/>
<sequence>MRAALIIAMLAPLSAGAQQAISHRLMAQTFSLTDSNLQARIWSDQVPEMLKFRKYLQSTPGGADKPLVGVVYTTNFQIEAKQIVVSVISNNCANAGGVPHLLFCPTRVVSLSGEKLEVLGNIPDLLVTVSEADAPQNARKATVATYDPQTHQITFANVDGNERTELSQKVVVR</sequence>
<gene>
    <name evidence="2" type="ORF">F7D14_19670</name>
</gene>
<protein>
    <recommendedName>
        <fullName evidence="4">DUF3299 domain-containing protein</fullName>
    </recommendedName>
</protein>
<dbReference type="Proteomes" id="UP000422569">
    <property type="component" value="Plasmid unnamed1"/>
</dbReference>
<proteinExistence type="predicted"/>
<name>A0A6B8MAU2_9HYPH</name>
<evidence type="ECO:0000313" key="3">
    <source>
        <dbReference type="Proteomes" id="UP000422569"/>
    </source>
</evidence>